<dbReference type="GO" id="GO:0046872">
    <property type="term" value="F:metal ion binding"/>
    <property type="evidence" value="ECO:0007669"/>
    <property type="project" value="InterPro"/>
</dbReference>
<feature type="chain" id="PRO_5020728026" evidence="4">
    <location>
        <begin position="24"/>
        <end position="917"/>
    </location>
</feature>
<dbReference type="InterPro" id="IPR011249">
    <property type="entry name" value="Metalloenz_LuxS/M16"/>
</dbReference>
<sequence length="917" mass="99130">MHLRHSMFLLAALLLACTVPLHARTPAAPEVVASAEGISEYRLDNGLRVVLFPDNSKPVTTVNVTYLVGSRHEHYGETGMAHLLEHLVFKGTPTHGDIPGEMRKRGIRFNGTTWLDRTNYFASFASNADTLAWLLAMEADRMVNSHISREDLDSEMTVVRNEMESGENNPFRVLLQRLMSTAYLWHNYGNSTIGARADVENVPIERLQAFYRNHYQPDNAVLVIAGDFDPDATLRMVRDSFGRIAAPTRMLQPTYTREPAQDGPRSVTVRRVGKTPYLAIGYHMPAGRHPDSAAMTVLGQVLGHTPTGILHKALVEGGKATAVSNIAFAMDEPGYFMFFAEAPADADLDALEAEMVALVERIDPAALTEEDVAAARQRLLTGAEVAMRDPNAIGIALSEAIAQGDWRLFLLSRDRLEGVTLADVQRVAAAYLKTDNRTSARFVPTDRADRASIPEAPSAESLLEGYVGREALAAGEAFDASPANIDARTQVFTLDNDAELAVLAKSTRGQAVQVRMQLRFGDEASLQDRSTTASLLGGMLMRGSEGIDRAALSRRLVELKSTLSINGSATGASVSATTDRDNLPALLELAARVLRQPTLPDSEFAQLRAQAMTAIRTSMTEPGAIAGNAMGRHFNRWPKGHPYHAGTFEESIAELEAATLDDLHAFHRAFYGAAGASIAIIGDVDADEVHAQVARLFGDWNAPQPFTRIPSPHHDVPATRVLIEVADKPNAVFLSMLQVPVGQDHADYPALVLGNQILGGGALKSRLADRIRQRDGLSYGVGSSFNASALDESGSFSAYAITAPENAARVEAAFREEIERLLEDGIPQTEFQEALDGMLSARRTSRANDGELVGVLASNLYLDRTMADAAKFEDDLRALTPEAVQAALRRHLVPANLSIFIAGDFAGAAQGAGASGD</sequence>
<evidence type="ECO:0000256" key="1">
    <source>
        <dbReference type="ARBA" id="ARBA00001947"/>
    </source>
</evidence>
<evidence type="ECO:0000313" key="8">
    <source>
        <dbReference type="Proteomes" id="UP000294796"/>
    </source>
</evidence>
<protein>
    <submittedName>
        <fullName evidence="7">Insulinase family protein</fullName>
    </submittedName>
</protein>
<dbReference type="Pfam" id="PF05193">
    <property type="entry name" value="Peptidase_M16_C"/>
    <property type="match status" value="2"/>
</dbReference>
<dbReference type="SUPFAM" id="SSF63411">
    <property type="entry name" value="LuxS/MPP-like metallohydrolase"/>
    <property type="match status" value="4"/>
</dbReference>
<keyword evidence="4" id="KW-0732">Signal</keyword>
<dbReference type="PANTHER" id="PTHR11851">
    <property type="entry name" value="METALLOPROTEASE"/>
    <property type="match status" value="1"/>
</dbReference>
<dbReference type="InterPro" id="IPR011765">
    <property type="entry name" value="Pept_M16_N"/>
</dbReference>
<evidence type="ECO:0000256" key="3">
    <source>
        <dbReference type="RuleBase" id="RU004447"/>
    </source>
</evidence>
<dbReference type="InterPro" id="IPR001431">
    <property type="entry name" value="Pept_M16_Zn_BS"/>
</dbReference>
<evidence type="ECO:0000256" key="4">
    <source>
        <dbReference type="SAM" id="SignalP"/>
    </source>
</evidence>
<dbReference type="Proteomes" id="UP000294796">
    <property type="component" value="Unassembled WGS sequence"/>
</dbReference>
<dbReference type="OrthoDB" id="9811314at2"/>
<evidence type="ECO:0000256" key="2">
    <source>
        <dbReference type="ARBA" id="ARBA00007261"/>
    </source>
</evidence>
<dbReference type="Gene3D" id="3.30.830.10">
    <property type="entry name" value="Metalloenzyme, LuxS/M16 peptidase-like"/>
    <property type="match status" value="4"/>
</dbReference>
<comment type="similarity">
    <text evidence="2 3">Belongs to the peptidase M16 family.</text>
</comment>
<feature type="domain" description="Peptidase M16 C-terminal" evidence="6">
    <location>
        <begin position="203"/>
        <end position="379"/>
    </location>
</feature>
<feature type="domain" description="Peptidase M16 C-terminal" evidence="6">
    <location>
        <begin position="658"/>
        <end position="836"/>
    </location>
</feature>
<dbReference type="GO" id="GO:0004222">
    <property type="term" value="F:metalloendopeptidase activity"/>
    <property type="evidence" value="ECO:0007669"/>
    <property type="project" value="InterPro"/>
</dbReference>
<dbReference type="EMBL" id="SMTF01000010">
    <property type="protein sequence ID" value="TDK23122.1"/>
    <property type="molecule type" value="Genomic_DNA"/>
</dbReference>
<dbReference type="RefSeq" id="WP_133322427.1">
    <property type="nucleotide sequence ID" value="NZ_SMTF01000010.1"/>
</dbReference>
<dbReference type="Pfam" id="PF00675">
    <property type="entry name" value="Peptidase_M16"/>
    <property type="match status" value="1"/>
</dbReference>
<evidence type="ECO:0000259" key="5">
    <source>
        <dbReference type="Pfam" id="PF00675"/>
    </source>
</evidence>
<comment type="caution">
    <text evidence="7">The sequence shown here is derived from an EMBL/GenBank/DDBJ whole genome shotgun (WGS) entry which is preliminary data.</text>
</comment>
<dbReference type="PROSITE" id="PS00143">
    <property type="entry name" value="INSULINASE"/>
    <property type="match status" value="1"/>
</dbReference>
<name>A0A4R5TT90_9GAMM</name>
<reference evidence="7 8" key="1">
    <citation type="submission" date="2019-03" db="EMBL/GenBank/DDBJ databases">
        <title>Luteimonas zhaokaii sp.nov., isolated from the rectal contents of Plateau pika in Yushu, Qinghai Province, China.</title>
        <authorList>
            <person name="Zhang G."/>
        </authorList>
    </citation>
    <scope>NUCLEOTIDE SEQUENCE [LARGE SCALE GENOMIC DNA]</scope>
    <source>
        <strain evidence="7 8">B9</strain>
    </source>
</reference>
<keyword evidence="8" id="KW-1185">Reference proteome</keyword>
<proteinExistence type="inferred from homology"/>
<feature type="signal peptide" evidence="4">
    <location>
        <begin position="1"/>
        <end position="23"/>
    </location>
</feature>
<organism evidence="7 8">
    <name type="scientific">Luteimonas aestuarii</name>
    <dbReference type="NCBI Taxonomy" id="453837"/>
    <lineage>
        <taxon>Bacteria</taxon>
        <taxon>Pseudomonadati</taxon>
        <taxon>Pseudomonadota</taxon>
        <taxon>Gammaproteobacteria</taxon>
        <taxon>Lysobacterales</taxon>
        <taxon>Lysobacteraceae</taxon>
        <taxon>Luteimonas</taxon>
    </lineage>
</organism>
<dbReference type="InterPro" id="IPR007863">
    <property type="entry name" value="Peptidase_M16_C"/>
</dbReference>
<accession>A0A4R5TT90</accession>
<dbReference type="PANTHER" id="PTHR11851:SF49">
    <property type="entry name" value="MITOCHONDRIAL-PROCESSING PEPTIDASE SUBUNIT ALPHA"/>
    <property type="match status" value="1"/>
</dbReference>
<evidence type="ECO:0000313" key="7">
    <source>
        <dbReference type="EMBL" id="TDK23122.1"/>
    </source>
</evidence>
<dbReference type="PROSITE" id="PS51257">
    <property type="entry name" value="PROKAR_LIPOPROTEIN"/>
    <property type="match status" value="1"/>
</dbReference>
<dbReference type="AlphaFoldDB" id="A0A4R5TT90"/>
<gene>
    <name evidence="7" type="ORF">E2F46_12215</name>
</gene>
<comment type="cofactor">
    <cofactor evidence="1">
        <name>Zn(2+)</name>
        <dbReference type="ChEBI" id="CHEBI:29105"/>
    </cofactor>
</comment>
<feature type="domain" description="Peptidase M16 N-terminal" evidence="5">
    <location>
        <begin position="49"/>
        <end position="195"/>
    </location>
</feature>
<dbReference type="GO" id="GO:0006508">
    <property type="term" value="P:proteolysis"/>
    <property type="evidence" value="ECO:0007669"/>
    <property type="project" value="InterPro"/>
</dbReference>
<dbReference type="InterPro" id="IPR050361">
    <property type="entry name" value="MPP/UQCRC_Complex"/>
</dbReference>
<evidence type="ECO:0000259" key="6">
    <source>
        <dbReference type="Pfam" id="PF05193"/>
    </source>
</evidence>